<dbReference type="InterPro" id="IPR005829">
    <property type="entry name" value="Sugar_transporter_CS"/>
</dbReference>
<keyword evidence="6 7" id="KW-0472">Membrane</keyword>
<feature type="transmembrane region" description="Helical" evidence="7">
    <location>
        <begin position="67"/>
        <end position="84"/>
    </location>
</feature>
<dbReference type="InterPro" id="IPR036259">
    <property type="entry name" value="MFS_trans_sf"/>
</dbReference>
<evidence type="ECO:0000256" key="6">
    <source>
        <dbReference type="ARBA" id="ARBA00023136"/>
    </source>
</evidence>
<protein>
    <recommendedName>
        <fullName evidence="10">Major facilitator superfamily (MFS) profile domain-containing protein</fullName>
    </recommendedName>
</protein>
<sequence length="473" mass="52344">MAPNYRQNPLAGIPKSQLLEDVSRFATDFKLADHVSTLQKGALVAQRPHGFVSILELDERDREQPKALYFTIIMTSIGAAVQGWDKTGSNGANLIFPQAFGILSTGPVCKAAGNCYKNSWITGFVNACPYIAIATISSWASDPVNNLLGRRGALFVAGIISLLAPIGACRLILGIGMGLKEVAAPVFSAENSPASIRGGLVMSWQMWSSAFLPAIPLVVGIYFCPESPRWLMKKENYVEAYKSLLRLRNTPLQAARYLYYAHVQLVEEESLKKSSRKYGMAGRFVELFTVPRIRRATVASGVVMLAQQMCGINIMSFYSSNIFTAAGATPIIALVASFGYSLVTFVFSWPAVWTIDKFGRRTLLLFPLSHREIGMAWAVAVNNVFATQVSLTFTTMVNTKQRTLEELDHVFGVPTRRHISYQVRTVLPWWLRRWVLFREGEIYPDLHEVADISTSPDVLSSSDKEGAIVEVKV</sequence>
<comment type="subcellular location">
    <subcellularLocation>
        <location evidence="1">Membrane</location>
        <topology evidence="1">Multi-pass membrane protein</topology>
    </subcellularLocation>
</comment>
<feature type="transmembrane region" description="Helical" evidence="7">
    <location>
        <begin position="204"/>
        <end position="224"/>
    </location>
</feature>
<dbReference type="GO" id="GO:0016020">
    <property type="term" value="C:membrane"/>
    <property type="evidence" value="ECO:0007669"/>
    <property type="project" value="UniProtKB-SubCell"/>
</dbReference>
<evidence type="ECO:0000256" key="1">
    <source>
        <dbReference type="ARBA" id="ARBA00004141"/>
    </source>
</evidence>
<gene>
    <name evidence="8" type="ORF">OIDMADRAFT_42746</name>
</gene>
<evidence type="ECO:0000256" key="3">
    <source>
        <dbReference type="ARBA" id="ARBA00022448"/>
    </source>
</evidence>
<dbReference type="GO" id="GO:0022857">
    <property type="term" value="F:transmembrane transporter activity"/>
    <property type="evidence" value="ECO:0007669"/>
    <property type="project" value="InterPro"/>
</dbReference>
<evidence type="ECO:0000313" key="9">
    <source>
        <dbReference type="Proteomes" id="UP000054321"/>
    </source>
</evidence>
<dbReference type="InParanoid" id="A0A0C3GUJ1"/>
<feature type="transmembrane region" description="Helical" evidence="7">
    <location>
        <begin position="120"/>
        <end position="140"/>
    </location>
</feature>
<evidence type="ECO:0000256" key="5">
    <source>
        <dbReference type="ARBA" id="ARBA00022989"/>
    </source>
</evidence>
<evidence type="ECO:0000256" key="7">
    <source>
        <dbReference type="SAM" id="Phobius"/>
    </source>
</evidence>
<evidence type="ECO:0000313" key="8">
    <source>
        <dbReference type="EMBL" id="KIM99730.1"/>
    </source>
</evidence>
<keyword evidence="5 7" id="KW-1133">Transmembrane helix</keyword>
<keyword evidence="3" id="KW-0813">Transport</keyword>
<name>A0A0C3GUJ1_OIDMZ</name>
<proteinExistence type="inferred from homology"/>
<accession>A0A0C3GUJ1</accession>
<keyword evidence="4 7" id="KW-0812">Transmembrane</keyword>
<dbReference type="Gene3D" id="1.20.1250.20">
    <property type="entry name" value="MFS general substrate transporter like domains"/>
    <property type="match status" value="2"/>
</dbReference>
<dbReference type="EMBL" id="KN832878">
    <property type="protein sequence ID" value="KIM99730.1"/>
    <property type="molecule type" value="Genomic_DNA"/>
</dbReference>
<dbReference type="InterPro" id="IPR050814">
    <property type="entry name" value="Myo-inositol_Transporter"/>
</dbReference>
<dbReference type="OrthoDB" id="5290825at2759"/>
<dbReference type="PANTHER" id="PTHR48020">
    <property type="entry name" value="PROTON MYO-INOSITOL COTRANSPORTER"/>
    <property type="match status" value="1"/>
</dbReference>
<feature type="transmembrane region" description="Helical" evidence="7">
    <location>
        <begin position="152"/>
        <end position="173"/>
    </location>
</feature>
<evidence type="ECO:0008006" key="10">
    <source>
        <dbReference type="Google" id="ProtNLM"/>
    </source>
</evidence>
<dbReference type="PANTHER" id="PTHR48020:SF14">
    <property type="entry name" value="SUGAR TRANSPORTER, PUTATIVE-RELATED"/>
    <property type="match status" value="1"/>
</dbReference>
<evidence type="ECO:0000256" key="4">
    <source>
        <dbReference type="ARBA" id="ARBA00022692"/>
    </source>
</evidence>
<evidence type="ECO:0000256" key="2">
    <source>
        <dbReference type="ARBA" id="ARBA00010992"/>
    </source>
</evidence>
<dbReference type="HOGENOM" id="CLU_001265_43_1_1"/>
<organism evidence="8 9">
    <name type="scientific">Oidiodendron maius (strain Zn)</name>
    <dbReference type="NCBI Taxonomy" id="913774"/>
    <lineage>
        <taxon>Eukaryota</taxon>
        <taxon>Fungi</taxon>
        <taxon>Dikarya</taxon>
        <taxon>Ascomycota</taxon>
        <taxon>Pezizomycotina</taxon>
        <taxon>Leotiomycetes</taxon>
        <taxon>Leotiomycetes incertae sedis</taxon>
        <taxon>Myxotrichaceae</taxon>
        <taxon>Oidiodendron</taxon>
    </lineage>
</organism>
<dbReference type="Proteomes" id="UP000054321">
    <property type="component" value="Unassembled WGS sequence"/>
</dbReference>
<reference evidence="8 9" key="1">
    <citation type="submission" date="2014-04" db="EMBL/GenBank/DDBJ databases">
        <authorList>
            <consortium name="DOE Joint Genome Institute"/>
            <person name="Kuo A."/>
            <person name="Martino E."/>
            <person name="Perotto S."/>
            <person name="Kohler A."/>
            <person name="Nagy L.G."/>
            <person name="Floudas D."/>
            <person name="Copeland A."/>
            <person name="Barry K.W."/>
            <person name="Cichocki N."/>
            <person name="Veneault-Fourrey C."/>
            <person name="LaButti K."/>
            <person name="Lindquist E.A."/>
            <person name="Lipzen A."/>
            <person name="Lundell T."/>
            <person name="Morin E."/>
            <person name="Murat C."/>
            <person name="Sun H."/>
            <person name="Tunlid A."/>
            <person name="Henrissat B."/>
            <person name="Grigoriev I.V."/>
            <person name="Hibbett D.S."/>
            <person name="Martin F."/>
            <person name="Nordberg H.P."/>
            <person name="Cantor M.N."/>
            <person name="Hua S.X."/>
        </authorList>
    </citation>
    <scope>NUCLEOTIDE SEQUENCE [LARGE SCALE GENOMIC DNA]</scope>
    <source>
        <strain evidence="8 9">Zn</strain>
    </source>
</reference>
<keyword evidence="9" id="KW-1185">Reference proteome</keyword>
<comment type="similarity">
    <text evidence="2">Belongs to the major facilitator superfamily. Sugar transporter (TC 2.A.1.1) family.</text>
</comment>
<reference evidence="9" key="2">
    <citation type="submission" date="2015-01" db="EMBL/GenBank/DDBJ databases">
        <title>Evolutionary Origins and Diversification of the Mycorrhizal Mutualists.</title>
        <authorList>
            <consortium name="DOE Joint Genome Institute"/>
            <consortium name="Mycorrhizal Genomics Consortium"/>
            <person name="Kohler A."/>
            <person name="Kuo A."/>
            <person name="Nagy L.G."/>
            <person name="Floudas D."/>
            <person name="Copeland A."/>
            <person name="Barry K.W."/>
            <person name="Cichocki N."/>
            <person name="Veneault-Fourrey C."/>
            <person name="LaButti K."/>
            <person name="Lindquist E.A."/>
            <person name="Lipzen A."/>
            <person name="Lundell T."/>
            <person name="Morin E."/>
            <person name="Murat C."/>
            <person name="Riley R."/>
            <person name="Ohm R."/>
            <person name="Sun H."/>
            <person name="Tunlid A."/>
            <person name="Henrissat B."/>
            <person name="Grigoriev I.V."/>
            <person name="Hibbett D.S."/>
            <person name="Martin F."/>
        </authorList>
    </citation>
    <scope>NUCLEOTIDE SEQUENCE [LARGE SCALE GENOMIC DNA]</scope>
    <source>
        <strain evidence="9">Zn</strain>
    </source>
</reference>
<dbReference type="SUPFAM" id="SSF103473">
    <property type="entry name" value="MFS general substrate transporter"/>
    <property type="match status" value="1"/>
</dbReference>
<dbReference type="Pfam" id="PF00083">
    <property type="entry name" value="Sugar_tr"/>
    <property type="match status" value="2"/>
</dbReference>
<feature type="transmembrane region" description="Helical" evidence="7">
    <location>
        <begin position="331"/>
        <end position="355"/>
    </location>
</feature>
<dbReference type="InterPro" id="IPR005828">
    <property type="entry name" value="MFS_sugar_transport-like"/>
</dbReference>
<dbReference type="PROSITE" id="PS00217">
    <property type="entry name" value="SUGAR_TRANSPORT_2"/>
    <property type="match status" value="1"/>
</dbReference>
<dbReference type="AlphaFoldDB" id="A0A0C3GUJ1"/>